<dbReference type="GO" id="GO:0003254">
    <property type="term" value="P:regulation of membrane depolarization"/>
    <property type="evidence" value="ECO:0007669"/>
    <property type="project" value="TreeGrafter"/>
</dbReference>
<keyword evidence="1" id="KW-0472">Membrane</keyword>
<evidence type="ECO:0000259" key="2">
    <source>
        <dbReference type="PROSITE" id="PS50042"/>
    </source>
</evidence>
<dbReference type="InterPro" id="IPR051413">
    <property type="entry name" value="K/Na_HCN_channel"/>
</dbReference>
<feature type="non-terminal residue" evidence="3">
    <location>
        <position position="873"/>
    </location>
</feature>
<dbReference type="InterPro" id="IPR018490">
    <property type="entry name" value="cNMP-bd_dom_sf"/>
</dbReference>
<accession>A0A0T6AXY8</accession>
<evidence type="ECO:0000313" key="4">
    <source>
        <dbReference type="Proteomes" id="UP000051574"/>
    </source>
</evidence>
<dbReference type="SMART" id="SM00100">
    <property type="entry name" value="cNMP"/>
    <property type="match status" value="2"/>
</dbReference>
<name>A0A0T6AXY8_9SCAR</name>
<dbReference type="PANTHER" id="PTHR45689">
    <property type="entry name" value="I[[H]] CHANNEL, ISOFORM E"/>
    <property type="match status" value="1"/>
</dbReference>
<feature type="transmembrane region" description="Helical" evidence="1">
    <location>
        <begin position="476"/>
        <end position="494"/>
    </location>
</feature>
<feature type="transmembrane region" description="Helical" evidence="1">
    <location>
        <begin position="20"/>
        <end position="42"/>
    </location>
</feature>
<dbReference type="AlphaFoldDB" id="A0A0T6AXY8"/>
<evidence type="ECO:0000313" key="3">
    <source>
        <dbReference type="EMBL" id="KRT79803.1"/>
    </source>
</evidence>
<dbReference type="SUPFAM" id="SSF51206">
    <property type="entry name" value="cAMP-binding domain-like"/>
    <property type="match status" value="2"/>
</dbReference>
<dbReference type="InterPro" id="IPR000595">
    <property type="entry name" value="cNMP-bd_dom"/>
</dbReference>
<dbReference type="CDD" id="cd00038">
    <property type="entry name" value="CAP_ED"/>
    <property type="match status" value="2"/>
</dbReference>
<keyword evidence="1" id="KW-0812">Transmembrane</keyword>
<dbReference type="OrthoDB" id="415460at2759"/>
<feature type="domain" description="Cyclic nucleotide-binding" evidence="2">
    <location>
        <begin position="662"/>
        <end position="760"/>
    </location>
</feature>
<dbReference type="Proteomes" id="UP000051574">
    <property type="component" value="Unassembled WGS sequence"/>
</dbReference>
<dbReference type="Pfam" id="PF00027">
    <property type="entry name" value="cNMP_binding"/>
    <property type="match status" value="2"/>
</dbReference>
<gene>
    <name evidence="3" type="ORF">AMK59_8245</name>
</gene>
<reference evidence="3 4" key="1">
    <citation type="submission" date="2015-09" db="EMBL/GenBank/DDBJ databases">
        <title>Draft genome of the scarab beetle Oryctes borbonicus.</title>
        <authorList>
            <person name="Meyer J.M."/>
            <person name="Markov G.V."/>
            <person name="Baskaran P."/>
            <person name="Herrmann M."/>
            <person name="Sommer R.J."/>
            <person name="Roedelsperger C."/>
        </authorList>
    </citation>
    <scope>NUCLEOTIDE SEQUENCE [LARGE SCALE GENOMIC DNA]</scope>
    <source>
        <strain evidence="3">OB123</strain>
        <tissue evidence="3">Whole animal</tissue>
    </source>
</reference>
<proteinExistence type="predicted"/>
<keyword evidence="1" id="KW-1133">Transmembrane helix</keyword>
<feature type="transmembrane region" description="Helical" evidence="1">
    <location>
        <begin position="528"/>
        <end position="546"/>
    </location>
</feature>
<feature type="domain" description="Cyclic nucleotide-binding" evidence="2">
    <location>
        <begin position="131"/>
        <end position="235"/>
    </location>
</feature>
<dbReference type="GO" id="GO:0098855">
    <property type="term" value="C:HCN channel complex"/>
    <property type="evidence" value="ECO:0007669"/>
    <property type="project" value="TreeGrafter"/>
</dbReference>
<dbReference type="PANTHER" id="PTHR45689:SF5">
    <property type="entry name" value="I[[H]] CHANNEL, ISOFORM E"/>
    <property type="match status" value="1"/>
</dbReference>
<organism evidence="3 4">
    <name type="scientific">Oryctes borbonicus</name>
    <dbReference type="NCBI Taxonomy" id="1629725"/>
    <lineage>
        <taxon>Eukaryota</taxon>
        <taxon>Metazoa</taxon>
        <taxon>Ecdysozoa</taxon>
        <taxon>Arthropoda</taxon>
        <taxon>Hexapoda</taxon>
        <taxon>Insecta</taxon>
        <taxon>Pterygota</taxon>
        <taxon>Neoptera</taxon>
        <taxon>Endopterygota</taxon>
        <taxon>Coleoptera</taxon>
        <taxon>Polyphaga</taxon>
        <taxon>Scarabaeiformia</taxon>
        <taxon>Scarabaeidae</taxon>
        <taxon>Dynastinae</taxon>
        <taxon>Oryctes</taxon>
    </lineage>
</organism>
<dbReference type="EMBL" id="LJIG01022581">
    <property type="protein sequence ID" value="KRT79803.1"/>
    <property type="molecule type" value="Genomic_DNA"/>
</dbReference>
<evidence type="ECO:0000256" key="1">
    <source>
        <dbReference type="SAM" id="Phobius"/>
    </source>
</evidence>
<dbReference type="GO" id="GO:0035725">
    <property type="term" value="P:sodium ion transmembrane transport"/>
    <property type="evidence" value="ECO:0007669"/>
    <property type="project" value="TreeGrafter"/>
</dbReference>
<feature type="transmembrane region" description="Helical" evidence="1">
    <location>
        <begin position="336"/>
        <end position="356"/>
    </location>
</feature>
<sequence>YLYATSLYLRHGISNETGYVMLDIIVTSLIILSGYFMFCFIISELTASIVLDIKKEYAHQDEILVMQGIMKRRLVGTDLYTRCINILHFNWRFNEGAEIQGANGIFNDGSEMLKTEIINDRITSVLKQVPLFTIFSEELIRCISLNMQVTIVPEETPLVEIGSNVWTVYVILRGYCLMKSDLPGDRDRNITITLKQGDMLAPIEMLHGVHSVSSIKTLTAVEILQMPSDTFKELIKTHRMEYGFIQKALEEDIGVYNNLLQKKVCRLPQLRSVKPSQGKIDSFEYEILQEKKKKKKKKADYQEYLKHLGERWSWLKYILLRHSIDPWGRFFICWEIIRNIVIVVDVLVILLSISVLDDYQNINDNVVAVSRATAAIDMYIRFHCEYYNEEGILVTHPLYTAKYYLRHSFLMDFGSALPLTKLNVAMMFGTNYAIQIKFLYRLLTRPIQLYRIIHALSLFQHQMHWSKGSIIMKAKYTIVLVVILGICANVLLLLTCKLHTSGHKVIDNCSGHNWMSFSPVRDQFHNTYVLFLQSMYFIIALFGNSISGMYKAVTAMEMRIFIALTFGLHMLKIVLMAKFTSSTIGGNVNLSIYQSRMKQFLKFAKEVAMNNHLIKELIAHNEYIWKETQGTSINAVGNKLDLYLRVKFLSFLYESTLRSTSLFVHLSQYALRRLTLRLEEVHFKKGAEIIRYNDVQSKLYIVYKGSVKVSVANMVISTLNEGGIFGCFSRAGELRHTITVTATVHTILLAIDSRNFHRVIPWEEEHIKDVMKDIRLLKLEYLDSFVSTREYHIEKKRHTGLFACYEWLIVKVNEYIDQESFLYWLWEYMLNVHFSVISSLIMLTEMCLSRQLTDHIAFVVFLYGMDVIFLSKV</sequence>
<dbReference type="Gene3D" id="2.60.120.10">
    <property type="entry name" value="Jelly Rolls"/>
    <property type="match status" value="2"/>
</dbReference>
<keyword evidence="4" id="KW-1185">Reference proteome</keyword>
<feature type="transmembrane region" description="Helical" evidence="1">
    <location>
        <begin position="424"/>
        <end position="443"/>
    </location>
</feature>
<feature type="non-terminal residue" evidence="3">
    <location>
        <position position="1"/>
    </location>
</feature>
<dbReference type="GO" id="GO:0005249">
    <property type="term" value="F:voltage-gated potassium channel activity"/>
    <property type="evidence" value="ECO:0007669"/>
    <property type="project" value="TreeGrafter"/>
</dbReference>
<dbReference type="InterPro" id="IPR014710">
    <property type="entry name" value="RmlC-like_jellyroll"/>
</dbReference>
<protein>
    <submittedName>
        <fullName evidence="3">cNMP binding protein</fullName>
    </submittedName>
</protein>
<comment type="caution">
    <text evidence="3">The sequence shown here is derived from an EMBL/GenBank/DDBJ whole genome shotgun (WGS) entry which is preliminary data.</text>
</comment>
<feature type="transmembrane region" description="Helical" evidence="1">
    <location>
        <begin position="558"/>
        <end position="577"/>
    </location>
</feature>
<dbReference type="PROSITE" id="PS50042">
    <property type="entry name" value="CNMP_BINDING_3"/>
    <property type="match status" value="2"/>
</dbReference>